<dbReference type="InterPro" id="IPR049293">
    <property type="entry name" value="DUF6843"/>
</dbReference>
<gene>
    <name evidence="2" type="ORF">ACFSO8_04075</name>
</gene>
<protein>
    <submittedName>
        <fullName evidence="2">DUF6843 domain-containing protein</fullName>
    </submittedName>
</protein>
<name>A0ABW5K8V6_9FLAO</name>
<evidence type="ECO:0000313" key="2">
    <source>
        <dbReference type="EMBL" id="MFD2544635.1"/>
    </source>
</evidence>
<dbReference type="PROSITE" id="PS51257">
    <property type="entry name" value="PROKAR_LIPOPROTEIN"/>
    <property type="match status" value="1"/>
</dbReference>
<dbReference type="Pfam" id="PF20862">
    <property type="entry name" value="DUF6843"/>
    <property type="match status" value="1"/>
</dbReference>
<proteinExistence type="predicted"/>
<keyword evidence="3" id="KW-1185">Reference proteome</keyword>
<evidence type="ECO:0000259" key="1">
    <source>
        <dbReference type="Pfam" id="PF20862"/>
    </source>
</evidence>
<feature type="domain" description="DUF6843" evidence="1">
    <location>
        <begin position="22"/>
        <end position="87"/>
    </location>
</feature>
<sequence>MKNIILFFTIFFLFGCGNSTPKEIFLIPKNIDNFVVIYNANKNIDYKTDVVYRIPGNGILQVEFQRNKGILNHKFYLVDRERKEKIELRDFALDEYRNNIDVNKQYQLDGLDGSFISKKFANVIGDKITMSTNNPNAKKWFGIIIGKPNANQNELRRKLFAKVDSLMHE</sequence>
<organism evidence="2 3">
    <name type="scientific">Kaistella montana</name>
    <dbReference type="NCBI Taxonomy" id="1849733"/>
    <lineage>
        <taxon>Bacteria</taxon>
        <taxon>Pseudomonadati</taxon>
        <taxon>Bacteroidota</taxon>
        <taxon>Flavobacteriia</taxon>
        <taxon>Flavobacteriales</taxon>
        <taxon>Weeksellaceae</taxon>
        <taxon>Chryseobacterium group</taxon>
        <taxon>Kaistella</taxon>
    </lineage>
</organism>
<comment type="caution">
    <text evidence="2">The sequence shown here is derived from an EMBL/GenBank/DDBJ whole genome shotgun (WGS) entry which is preliminary data.</text>
</comment>
<reference evidence="3" key="1">
    <citation type="journal article" date="2019" name="Int. J. Syst. Evol. Microbiol.">
        <title>The Global Catalogue of Microorganisms (GCM) 10K type strain sequencing project: providing services to taxonomists for standard genome sequencing and annotation.</title>
        <authorList>
            <consortium name="The Broad Institute Genomics Platform"/>
            <consortium name="The Broad Institute Genome Sequencing Center for Infectious Disease"/>
            <person name="Wu L."/>
            <person name="Ma J."/>
        </authorList>
    </citation>
    <scope>NUCLEOTIDE SEQUENCE [LARGE SCALE GENOMIC DNA]</scope>
    <source>
        <strain evidence="3">KCTC 52204</strain>
    </source>
</reference>
<dbReference type="EMBL" id="JBHULG010000001">
    <property type="protein sequence ID" value="MFD2544635.1"/>
    <property type="molecule type" value="Genomic_DNA"/>
</dbReference>
<dbReference type="Proteomes" id="UP001597394">
    <property type="component" value="Unassembled WGS sequence"/>
</dbReference>
<accession>A0ABW5K8V6</accession>
<dbReference type="RefSeq" id="WP_255927836.1">
    <property type="nucleotide sequence ID" value="NZ_JANFQP010000001.1"/>
</dbReference>
<evidence type="ECO:0000313" key="3">
    <source>
        <dbReference type="Proteomes" id="UP001597394"/>
    </source>
</evidence>